<evidence type="ECO:0000313" key="2">
    <source>
        <dbReference type="Proteomes" id="UP001465976"/>
    </source>
</evidence>
<evidence type="ECO:0000313" key="1">
    <source>
        <dbReference type="EMBL" id="KAL0577324.1"/>
    </source>
</evidence>
<feature type="non-terminal residue" evidence="1">
    <location>
        <position position="253"/>
    </location>
</feature>
<organism evidence="1 2">
    <name type="scientific">Marasmius crinis-equi</name>
    <dbReference type="NCBI Taxonomy" id="585013"/>
    <lineage>
        <taxon>Eukaryota</taxon>
        <taxon>Fungi</taxon>
        <taxon>Dikarya</taxon>
        <taxon>Basidiomycota</taxon>
        <taxon>Agaricomycotina</taxon>
        <taxon>Agaricomycetes</taxon>
        <taxon>Agaricomycetidae</taxon>
        <taxon>Agaricales</taxon>
        <taxon>Marasmiineae</taxon>
        <taxon>Marasmiaceae</taxon>
        <taxon>Marasmius</taxon>
    </lineage>
</organism>
<dbReference type="EMBL" id="JBAHYK010000164">
    <property type="protein sequence ID" value="KAL0577324.1"/>
    <property type="molecule type" value="Genomic_DNA"/>
</dbReference>
<name>A0ABR3FPE9_9AGAR</name>
<protein>
    <submittedName>
        <fullName evidence="1">Uncharacterized protein</fullName>
    </submittedName>
</protein>
<proteinExistence type="predicted"/>
<accession>A0ABR3FPE9</accession>
<comment type="caution">
    <text evidence="1">The sequence shown here is derived from an EMBL/GenBank/DDBJ whole genome shotgun (WGS) entry which is preliminary data.</text>
</comment>
<reference evidence="1 2" key="1">
    <citation type="submission" date="2024-02" db="EMBL/GenBank/DDBJ databases">
        <title>A draft genome for the cacao thread blight pathogen Marasmius crinis-equi.</title>
        <authorList>
            <person name="Cohen S.P."/>
            <person name="Baruah I.K."/>
            <person name="Amoako-Attah I."/>
            <person name="Bukari Y."/>
            <person name="Meinhardt L.W."/>
            <person name="Bailey B.A."/>
        </authorList>
    </citation>
    <scope>NUCLEOTIDE SEQUENCE [LARGE SCALE GENOMIC DNA]</scope>
    <source>
        <strain evidence="1 2">GH-76</strain>
    </source>
</reference>
<keyword evidence="2" id="KW-1185">Reference proteome</keyword>
<dbReference type="Proteomes" id="UP001465976">
    <property type="component" value="Unassembled WGS sequence"/>
</dbReference>
<sequence length="253" mass="28610">MSGGFQLFYQAEQLYAQGNIDGTFEYYQKAIKKITKDENLLAPLPAISPDPLFPQETLGAVWRNFLGFLRDPEMRKNKCKSSIRSSASFTYSSGTGAQANSPEAYKLAYHYRPTSTHDFSRFRTEKQKLYLKGMKITAGLTLGLMAWDGQDRPAAAKYYRQAIDLAATYPGYNDESQTTDNWERYVANDVQATRNNLALLLHNDENSRVFAEEFNLAEGKGEQRKDVLGIGQLRIEADGTRRWVPTVTMASDK</sequence>
<gene>
    <name evidence="1" type="ORF">V5O48_004647</name>
</gene>